<dbReference type="Proteomes" id="UP001549104">
    <property type="component" value="Unassembled WGS sequence"/>
</dbReference>
<proteinExistence type="predicted"/>
<dbReference type="Pfam" id="PF13646">
    <property type="entry name" value="HEAT_2"/>
    <property type="match status" value="1"/>
</dbReference>
<evidence type="ECO:0000313" key="2">
    <source>
        <dbReference type="EMBL" id="MET3656875.1"/>
    </source>
</evidence>
<dbReference type="InterPro" id="IPR014824">
    <property type="entry name" value="Nfu/NifU_N"/>
</dbReference>
<organism evidence="2 3">
    <name type="scientific">Sporosarcina psychrophila</name>
    <name type="common">Bacillus psychrophilus</name>
    <dbReference type="NCBI Taxonomy" id="1476"/>
    <lineage>
        <taxon>Bacteria</taxon>
        <taxon>Bacillati</taxon>
        <taxon>Bacillota</taxon>
        <taxon>Bacilli</taxon>
        <taxon>Bacillales</taxon>
        <taxon>Caryophanaceae</taxon>
        <taxon>Sporosarcina</taxon>
    </lineage>
</organism>
<dbReference type="InterPro" id="IPR016024">
    <property type="entry name" value="ARM-type_fold"/>
</dbReference>
<dbReference type="Gene3D" id="1.25.10.10">
    <property type="entry name" value="Leucine-rich Repeat Variant"/>
    <property type="match status" value="1"/>
</dbReference>
<comment type="caution">
    <text evidence="2">The sequence shown here is derived from an EMBL/GenBank/DDBJ whole genome shotgun (WGS) entry which is preliminary data.</text>
</comment>
<accession>A0ABV2K8E3</accession>
<dbReference type="InterPro" id="IPR036498">
    <property type="entry name" value="Nfu/NifU_N_sf"/>
</dbReference>
<sequence length="376" mass="42851">MKIVTIEPTPSPNSMKIVLDTELPKGTSHNYKKSDAETASYPASALLNIHGVKGIYHVMNFMAVERIGNVAWESILADVQAVFNEEKSDQTESMEEIDDNYGEVYVHVQTYKDIPLQVKVFDSESEERFGLSERFVQAMEKVHGREVENYILLRKWADYGIRYGEKAEIGETVIQEIEAAYPEERLLAIIRMANEGQSENIQRGRKISLEEFSVDQWETRFQLLDQIPDPDMSDAPLLERALDDEKMSIRRLATVYLGMIEDDAVIPYVEKALKDKSWAVRRTAGDCMSDLGFEGFEQAAIETLNDKNKLVRWRAAMFLYETGTDKALPALKEAENDLEFEVKLQIRMAIARIAEGEDAKGSVWKQMTEARTASKE</sequence>
<dbReference type="Pfam" id="PF13769">
    <property type="entry name" value="Virulence_fact"/>
    <property type="match status" value="1"/>
</dbReference>
<evidence type="ECO:0000259" key="1">
    <source>
        <dbReference type="SMART" id="SM00932"/>
    </source>
</evidence>
<dbReference type="Pfam" id="PF08712">
    <property type="entry name" value="Nfu_N"/>
    <property type="match status" value="1"/>
</dbReference>
<reference evidence="2 3" key="1">
    <citation type="submission" date="2024-06" db="EMBL/GenBank/DDBJ databases">
        <title>Sorghum-associated microbial communities from plants grown in Nebraska, USA.</title>
        <authorList>
            <person name="Schachtman D."/>
        </authorList>
    </citation>
    <scope>NUCLEOTIDE SEQUENCE [LARGE SCALE GENOMIC DNA]</scope>
    <source>
        <strain evidence="2 3">1288</strain>
    </source>
</reference>
<name>A0ABV2K8E3_SPOPS</name>
<dbReference type="InterPro" id="IPR025989">
    <property type="entry name" value="Virulence_F_dom"/>
</dbReference>
<evidence type="ECO:0000313" key="3">
    <source>
        <dbReference type="Proteomes" id="UP001549104"/>
    </source>
</evidence>
<dbReference type="InterPro" id="IPR011989">
    <property type="entry name" value="ARM-like"/>
</dbReference>
<dbReference type="SUPFAM" id="SSF48371">
    <property type="entry name" value="ARM repeat"/>
    <property type="match status" value="1"/>
</dbReference>
<dbReference type="SUPFAM" id="SSF110836">
    <property type="entry name" value="Hypothetical protein SAV1430"/>
    <property type="match status" value="1"/>
</dbReference>
<dbReference type="Gene3D" id="3.30.1370.70">
    <property type="entry name" value="Scaffold protein Nfu/NifU, N-terminal domain"/>
    <property type="match status" value="1"/>
</dbReference>
<dbReference type="SMART" id="SM00567">
    <property type="entry name" value="EZ_HEAT"/>
    <property type="match status" value="2"/>
</dbReference>
<dbReference type="SMART" id="SM00932">
    <property type="entry name" value="Nfu_N"/>
    <property type="match status" value="1"/>
</dbReference>
<dbReference type="EMBL" id="JBEPME010000002">
    <property type="protein sequence ID" value="MET3656875.1"/>
    <property type="molecule type" value="Genomic_DNA"/>
</dbReference>
<feature type="domain" description="Scaffold protein Nfu/NifU N-terminal" evidence="1">
    <location>
        <begin position="4"/>
        <end position="90"/>
    </location>
</feature>
<dbReference type="RefSeq" id="WP_067209062.1">
    <property type="nucleotide sequence ID" value="NZ_CP014616.1"/>
</dbReference>
<dbReference type="InterPro" id="IPR004155">
    <property type="entry name" value="PBS_lyase_HEAT"/>
</dbReference>
<gene>
    <name evidence="2" type="ORF">ABIC55_001962</name>
</gene>
<protein>
    <recommendedName>
        <fullName evidence="1">Scaffold protein Nfu/NifU N-terminal domain-containing protein</fullName>
    </recommendedName>
</protein>
<keyword evidence="3" id="KW-1185">Reference proteome</keyword>